<reference evidence="9 10" key="1">
    <citation type="journal article" date="2020" name="Microorganisms">
        <title>Osmotic Adaptation and Compatible Solute Biosynthesis of Phototrophic Bacteria as Revealed from Genome Analyses.</title>
        <authorList>
            <person name="Imhoff J.F."/>
            <person name="Rahn T."/>
            <person name="Kunzel S."/>
            <person name="Keller A."/>
            <person name="Neulinger S.C."/>
        </authorList>
    </citation>
    <scope>NUCLEOTIDE SEQUENCE [LARGE SCALE GENOMIC DNA]</scope>
    <source>
        <strain evidence="9 10">DSM 15382</strain>
    </source>
</reference>
<dbReference type="Pfam" id="PF02776">
    <property type="entry name" value="TPP_enzyme_N"/>
    <property type="match status" value="1"/>
</dbReference>
<name>A0ABS1CWN8_9PROT</name>
<dbReference type="SUPFAM" id="SSF52467">
    <property type="entry name" value="DHS-like NAD/FAD-binding domain"/>
    <property type="match status" value="1"/>
</dbReference>
<organism evidence="9 10">
    <name type="scientific">Paracraurococcus ruber</name>
    <dbReference type="NCBI Taxonomy" id="77675"/>
    <lineage>
        <taxon>Bacteria</taxon>
        <taxon>Pseudomonadati</taxon>
        <taxon>Pseudomonadota</taxon>
        <taxon>Alphaproteobacteria</taxon>
        <taxon>Acetobacterales</taxon>
        <taxon>Roseomonadaceae</taxon>
        <taxon>Paracraurococcus</taxon>
    </lineage>
</organism>
<dbReference type="InterPro" id="IPR029035">
    <property type="entry name" value="DHS-like_NAD/FAD-binding_dom"/>
</dbReference>
<protein>
    <recommendedName>
        <fullName evidence="11">Thiamine pyrophosphate-requiring protein</fullName>
    </recommendedName>
</protein>
<dbReference type="PROSITE" id="PS00187">
    <property type="entry name" value="TPP_ENZYMES"/>
    <property type="match status" value="1"/>
</dbReference>
<comment type="cofactor">
    <cofactor evidence="1">
        <name>thiamine diphosphate</name>
        <dbReference type="ChEBI" id="CHEBI:58937"/>
    </cofactor>
</comment>
<dbReference type="PANTHER" id="PTHR18968:SF13">
    <property type="entry name" value="ACETOLACTATE SYNTHASE CATALYTIC SUBUNIT, MITOCHONDRIAL"/>
    <property type="match status" value="1"/>
</dbReference>
<dbReference type="InterPro" id="IPR029061">
    <property type="entry name" value="THDP-binding"/>
</dbReference>
<dbReference type="Pfam" id="PF02775">
    <property type="entry name" value="TPP_enzyme_C"/>
    <property type="match status" value="1"/>
</dbReference>
<evidence type="ECO:0000259" key="6">
    <source>
        <dbReference type="Pfam" id="PF00205"/>
    </source>
</evidence>
<dbReference type="CDD" id="cd07035">
    <property type="entry name" value="TPP_PYR_POX_like"/>
    <property type="match status" value="1"/>
</dbReference>
<evidence type="ECO:0000259" key="7">
    <source>
        <dbReference type="Pfam" id="PF02775"/>
    </source>
</evidence>
<dbReference type="Proteomes" id="UP000697995">
    <property type="component" value="Unassembled WGS sequence"/>
</dbReference>
<comment type="caution">
    <text evidence="9">The sequence shown here is derived from an EMBL/GenBank/DDBJ whole genome shotgun (WGS) entry which is preliminary data.</text>
</comment>
<keyword evidence="10" id="KW-1185">Reference proteome</keyword>
<evidence type="ECO:0000256" key="4">
    <source>
        <dbReference type="RuleBase" id="RU362132"/>
    </source>
</evidence>
<dbReference type="InterPro" id="IPR012000">
    <property type="entry name" value="Thiamin_PyroP_enz_cen_dom"/>
</dbReference>
<feature type="domain" description="Thiamine pyrophosphate enzyme N-terminal TPP-binding" evidence="8">
    <location>
        <begin position="23"/>
        <end position="126"/>
    </location>
</feature>
<dbReference type="Pfam" id="PF00205">
    <property type="entry name" value="TPP_enzyme_M"/>
    <property type="match status" value="1"/>
</dbReference>
<dbReference type="InterPro" id="IPR000399">
    <property type="entry name" value="TPP-bd_CS"/>
</dbReference>
<evidence type="ECO:0000313" key="9">
    <source>
        <dbReference type="EMBL" id="MBK1658934.1"/>
    </source>
</evidence>
<dbReference type="NCBIfam" id="NF004807">
    <property type="entry name" value="PRK06154.1"/>
    <property type="match status" value="1"/>
</dbReference>
<evidence type="ECO:0000256" key="2">
    <source>
        <dbReference type="ARBA" id="ARBA00007812"/>
    </source>
</evidence>
<dbReference type="RefSeq" id="WP_133219035.1">
    <property type="nucleotide sequence ID" value="NZ_SMOA01000026.1"/>
</dbReference>
<evidence type="ECO:0000256" key="5">
    <source>
        <dbReference type="SAM" id="MobiDB-lite"/>
    </source>
</evidence>
<evidence type="ECO:0000259" key="8">
    <source>
        <dbReference type="Pfam" id="PF02776"/>
    </source>
</evidence>
<comment type="similarity">
    <text evidence="2 4">Belongs to the TPP enzyme family.</text>
</comment>
<dbReference type="InterPro" id="IPR045229">
    <property type="entry name" value="TPP_enz"/>
</dbReference>
<gene>
    <name evidence="9" type="ORF">CKO45_11885</name>
</gene>
<dbReference type="EMBL" id="NRSG01000074">
    <property type="protein sequence ID" value="MBK1658934.1"/>
    <property type="molecule type" value="Genomic_DNA"/>
</dbReference>
<dbReference type="InterPro" id="IPR012001">
    <property type="entry name" value="Thiamin_PyroP_enz_TPP-bd_dom"/>
</dbReference>
<dbReference type="InterPro" id="IPR011766">
    <property type="entry name" value="TPP_enzyme_TPP-bd"/>
</dbReference>
<dbReference type="SUPFAM" id="SSF52518">
    <property type="entry name" value="Thiamin diphosphate-binding fold (THDP-binding)"/>
    <property type="match status" value="2"/>
</dbReference>
<evidence type="ECO:0008006" key="11">
    <source>
        <dbReference type="Google" id="ProtNLM"/>
    </source>
</evidence>
<feature type="compositionally biased region" description="Low complexity" evidence="5">
    <location>
        <begin position="1"/>
        <end position="19"/>
    </location>
</feature>
<dbReference type="Gene3D" id="3.40.50.1220">
    <property type="entry name" value="TPP-binding domain"/>
    <property type="match status" value="1"/>
</dbReference>
<evidence type="ECO:0000313" key="10">
    <source>
        <dbReference type="Proteomes" id="UP000697995"/>
    </source>
</evidence>
<feature type="region of interest" description="Disordered" evidence="5">
    <location>
        <begin position="1"/>
        <end position="20"/>
    </location>
</feature>
<dbReference type="PANTHER" id="PTHR18968">
    <property type="entry name" value="THIAMINE PYROPHOSPHATE ENZYMES"/>
    <property type="match status" value="1"/>
</dbReference>
<feature type="domain" description="Thiamine pyrophosphate enzyme TPP-binding" evidence="7">
    <location>
        <begin position="404"/>
        <end position="550"/>
    </location>
</feature>
<proteinExistence type="inferred from homology"/>
<keyword evidence="3 4" id="KW-0786">Thiamine pyrophosphate</keyword>
<evidence type="ECO:0000256" key="3">
    <source>
        <dbReference type="ARBA" id="ARBA00023052"/>
    </source>
</evidence>
<sequence length="563" mass="60756">MRAGRTGRAASAAQAPGGRNSDMKLGEAIAEIMRREGVEILCGYPVNHLIEFAAARDIRPVMVRQERIGLHMADAISRVTSGRKIGAFCMQHGPGSENAYGGVAQAYGESVPVLVVPQGYPQRIAHIDPNYNSSEAMRHVVKSAEPVVVAAEIQNIMRRAFTRLRNGRGGPVLVEVPTDLWNAEVGEIDYAPVIATRYGPDPAEVKRAAALLAGAKRPVIYAGTGVHWARAWDQLAKLSALLAAPVCTSLGGKSAFNEEHPLSLGAAGVAMGKHMRVFLDKADVIIGIGCSFTETNFGAKMPKGPKYIHATLDPMHLNKDVRADIGLIGDAGLTMDALLAELEALVASPRDPAPVAAEIQSVREPWLAEWMPKLTSKDAPLNPYRVLWDLQHTVDKDNTIITHDAGSPRDQISPFWKSTTPLSYLGWGKTTQLGYGLGLAMGAKLAAPEKLCINVWGDAAIGFTGMDFETCVRERIPIMSVLLNNFSMAIELKVMPVSTEKYRSTDISGDYAAMARAFGGHGERVTDPSEIVPAIRRGIEKTQAGIPVLLEFITSKETQVSRQ</sequence>
<dbReference type="CDD" id="cd02004">
    <property type="entry name" value="TPP_BZL_OCoD_HPCL"/>
    <property type="match status" value="1"/>
</dbReference>
<dbReference type="Gene3D" id="3.40.50.970">
    <property type="match status" value="2"/>
</dbReference>
<evidence type="ECO:0000256" key="1">
    <source>
        <dbReference type="ARBA" id="ARBA00001964"/>
    </source>
</evidence>
<accession>A0ABS1CWN8</accession>
<feature type="domain" description="Thiamine pyrophosphate enzyme central" evidence="6">
    <location>
        <begin position="205"/>
        <end position="338"/>
    </location>
</feature>